<proteinExistence type="predicted"/>
<comment type="caution">
    <text evidence="2">The sequence shown here is derived from an EMBL/GenBank/DDBJ whole genome shotgun (WGS) entry which is preliminary data.</text>
</comment>
<dbReference type="EMBL" id="JBBNAF010000008">
    <property type="protein sequence ID" value="KAK9121853.1"/>
    <property type="molecule type" value="Genomic_DNA"/>
</dbReference>
<keyword evidence="1" id="KW-0472">Membrane</keyword>
<keyword evidence="1" id="KW-0812">Transmembrane</keyword>
<evidence type="ECO:0000313" key="3">
    <source>
        <dbReference type="Proteomes" id="UP001420932"/>
    </source>
</evidence>
<evidence type="ECO:0000256" key="1">
    <source>
        <dbReference type="SAM" id="Phobius"/>
    </source>
</evidence>
<name>A0AAP0NWQ6_9MAGN</name>
<gene>
    <name evidence="2" type="ORF">Syun_019470</name>
</gene>
<dbReference type="Proteomes" id="UP001420932">
    <property type="component" value="Unassembled WGS sequence"/>
</dbReference>
<protein>
    <submittedName>
        <fullName evidence="2">Uncharacterized protein</fullName>
    </submittedName>
</protein>
<sequence length="97" mass="11245">MLNTGNSRFLDKACIKVQDGDHKKESPWRLCSENQVEQVLLILCMIPIFACIKLFVNKVRGMWISPRNLYVLLKVTLMMFWTSRGPNRRSAPHSLPN</sequence>
<reference evidence="2 3" key="1">
    <citation type="submission" date="2024-01" db="EMBL/GenBank/DDBJ databases">
        <title>Genome assemblies of Stephania.</title>
        <authorList>
            <person name="Yang L."/>
        </authorList>
    </citation>
    <scope>NUCLEOTIDE SEQUENCE [LARGE SCALE GENOMIC DNA]</scope>
    <source>
        <strain evidence="2">YNDBR</strain>
        <tissue evidence="2">Leaf</tissue>
    </source>
</reference>
<accession>A0AAP0NWQ6</accession>
<dbReference type="AlphaFoldDB" id="A0AAP0NWQ6"/>
<feature type="transmembrane region" description="Helical" evidence="1">
    <location>
        <begin position="38"/>
        <end position="56"/>
    </location>
</feature>
<evidence type="ECO:0000313" key="2">
    <source>
        <dbReference type="EMBL" id="KAK9121853.1"/>
    </source>
</evidence>
<keyword evidence="1" id="KW-1133">Transmembrane helix</keyword>
<keyword evidence="3" id="KW-1185">Reference proteome</keyword>
<organism evidence="2 3">
    <name type="scientific">Stephania yunnanensis</name>
    <dbReference type="NCBI Taxonomy" id="152371"/>
    <lineage>
        <taxon>Eukaryota</taxon>
        <taxon>Viridiplantae</taxon>
        <taxon>Streptophyta</taxon>
        <taxon>Embryophyta</taxon>
        <taxon>Tracheophyta</taxon>
        <taxon>Spermatophyta</taxon>
        <taxon>Magnoliopsida</taxon>
        <taxon>Ranunculales</taxon>
        <taxon>Menispermaceae</taxon>
        <taxon>Menispermoideae</taxon>
        <taxon>Cissampelideae</taxon>
        <taxon>Stephania</taxon>
    </lineage>
</organism>